<evidence type="ECO:0000313" key="2">
    <source>
        <dbReference type="Proteomes" id="UP000694551"/>
    </source>
</evidence>
<accession>A0A8D0KY13</accession>
<reference evidence="1" key="1">
    <citation type="submission" date="2025-08" db="UniProtKB">
        <authorList>
            <consortium name="Ensembl"/>
        </authorList>
    </citation>
    <scope>IDENTIFICATION</scope>
</reference>
<reference evidence="1" key="2">
    <citation type="submission" date="2025-09" db="UniProtKB">
        <authorList>
            <consortium name="Ensembl"/>
        </authorList>
    </citation>
    <scope>IDENTIFICATION</scope>
</reference>
<keyword evidence="2" id="KW-1185">Reference proteome</keyword>
<evidence type="ECO:0000313" key="1">
    <source>
        <dbReference type="Ensembl" id="ENSSOCP00000018085.1"/>
    </source>
</evidence>
<dbReference type="Proteomes" id="UP000694551">
    <property type="component" value="Unplaced"/>
</dbReference>
<dbReference type="AlphaFoldDB" id="A0A8D0KY13"/>
<organism evidence="1 2">
    <name type="scientific">Strix occidentalis caurina</name>
    <name type="common">northern spotted owl</name>
    <dbReference type="NCBI Taxonomy" id="311401"/>
    <lineage>
        <taxon>Eukaryota</taxon>
        <taxon>Metazoa</taxon>
        <taxon>Chordata</taxon>
        <taxon>Craniata</taxon>
        <taxon>Vertebrata</taxon>
        <taxon>Euteleostomi</taxon>
        <taxon>Archelosauria</taxon>
        <taxon>Archosauria</taxon>
        <taxon>Dinosauria</taxon>
        <taxon>Saurischia</taxon>
        <taxon>Theropoda</taxon>
        <taxon>Coelurosauria</taxon>
        <taxon>Aves</taxon>
        <taxon>Neognathae</taxon>
        <taxon>Neoaves</taxon>
        <taxon>Telluraves</taxon>
        <taxon>Strigiformes</taxon>
        <taxon>Strigidae</taxon>
        <taxon>Strix</taxon>
    </lineage>
</organism>
<name>A0A8D0KY13_STROC</name>
<dbReference type="Ensembl" id="ENSSOCT00000018552.1">
    <property type="protein sequence ID" value="ENSSOCP00000018085.1"/>
    <property type="gene ID" value="ENSSOCG00000013607.1"/>
</dbReference>
<protein>
    <submittedName>
        <fullName evidence="1">Uncharacterized protein</fullName>
    </submittedName>
</protein>
<proteinExistence type="predicted"/>
<sequence>MTKFLENPRTGRHGLSETKCLSLAPSYSLCGSIVYARHRACIVNELIRGEHFFPRSLM</sequence>